<dbReference type="Gene3D" id="1.20.190.20">
    <property type="entry name" value="14-3-3 domain"/>
    <property type="match status" value="1"/>
</dbReference>
<dbReference type="InterPro" id="IPR023409">
    <property type="entry name" value="14-3-3_CS"/>
</dbReference>
<evidence type="ECO:0000256" key="5">
    <source>
        <dbReference type="RuleBase" id="RU003466"/>
    </source>
</evidence>
<dbReference type="SUPFAM" id="SSF48445">
    <property type="entry name" value="14-3-3 protein"/>
    <property type="match status" value="1"/>
</dbReference>
<dbReference type="GO" id="GO:0012505">
    <property type="term" value="C:endomembrane system"/>
    <property type="evidence" value="ECO:0007669"/>
    <property type="project" value="UniProtKB-SubCell"/>
</dbReference>
<dbReference type="InterPro" id="IPR023410">
    <property type="entry name" value="14-3-3_domain"/>
</dbReference>
<evidence type="ECO:0000313" key="9">
    <source>
        <dbReference type="Proteomes" id="UP000603453"/>
    </source>
</evidence>
<dbReference type="PRINTS" id="PR00305">
    <property type="entry name" value="1433ZETA"/>
</dbReference>
<sequence>MATERENNVYMAKLAEQAERYDEMVQFTKEVAKMGIELTVEERNLLSVAYKNVIGARRASWRIVSSIEQKEESKGNSTQVDKIKAYRQKIENELQDVCQDILNVLTDDLIPNAQGGESRVFYYKMKGDYHRYLAEFLTGDARKNAATEAHDAYKNATEVAQTELAPTHPIRLGLALNFSVFYYEILNSPERACHLAKQAFDDAIAELDTLSEESYKDSTLIMQLLRDNLTLWTSDLQDESDKTENKAEDAEESNKMSEAPDNVLPPPQPTQPPAAAAVPAVEQKTSLNYAHPRFTMSTFQLYETKTRYYLVGTNGAKKRYRVLQIHRTNPKDLVVIEDDVIYTEQEKTRLLKMIEDGNLSVGGLHLSAMRIHGIVGFVRFTQGWYMIFITKRRQVALLGGHYIYHIDETRLVPIGYGAKIDKNSDEARYMAIFQNIDLAKNFYFSYTYDITNSLQKNLTQPPLAPAQGSSSSSAQKEDDSLKHNDMFVWNHYLLSAGFENLDSKSGWILPLIYGFVDQAKISVFGRNIVVTLIARRSRYFAGARFLKRGVNDKGFVANDVETEQIVTDMATTSFHSTDYLFGNPRYTSYVQYRGSIPLIWSQDTTNMSPKPPIELNVVDPFFSAAALHFENLFERYGTPVIVLNLIKQKEKTKRESILGKEFAESIKYLNQFLPDDKQINYIAWDMSRASKSHDQDVIGFLEKIADDTMESTGFFQSGISDDPAEDVKYSRQEGVLRTNCIDCLDRTNAAQFLMGKCALGHQLYALGVIASPKIDFDSDAVNIFTEMYHDHGDTIALQYGGSHLVNTMETYRKINQWTSHPRDMIESIRRFYANAFSDADKQDAINLFLGNFVTVDGQPTLWELSSDYHLHNQHPLKKDVRRDYRHWYAKEVLEKKTHELDPALFEIPYQFRVPAVNPDESDTFQGYWVEYYNHKELTSLDSLFTFNMNGTLKYRPLKISASKQIKELTKAEALEMSPFTVRAGGKNPSNLNPATFKEKNEPQDENINHEIEISPSWTIEGITQRNLDPSITHAEHKEYKRYTQQFKSIEKLTVTHGDQSSYANVENFPEFQQYQNYIHKNELEEHPSALKTISIDEQVYNTYVDIPRRAASVQVSREWSGNARKRYEGYASYLRHGKYPSQQQQQQQQTRQSSTSGLN</sequence>
<feature type="compositionally biased region" description="Pro residues" evidence="6">
    <location>
        <begin position="263"/>
        <end position="272"/>
    </location>
</feature>
<keyword evidence="9" id="KW-1185">Reference proteome</keyword>
<comment type="subcellular location">
    <subcellularLocation>
        <location evidence="1">Endomembrane system</location>
    </subcellularLocation>
</comment>
<reference evidence="8" key="1">
    <citation type="submission" date="2020-12" db="EMBL/GenBank/DDBJ databases">
        <title>Metabolic potential, ecology and presence of endohyphal bacteria is reflected in genomic diversity of Mucoromycotina.</title>
        <authorList>
            <person name="Muszewska A."/>
            <person name="Okrasinska A."/>
            <person name="Steczkiewicz K."/>
            <person name="Drgas O."/>
            <person name="Orlowska M."/>
            <person name="Perlinska-Lenart U."/>
            <person name="Aleksandrzak-Piekarczyk T."/>
            <person name="Szatraj K."/>
            <person name="Zielenkiewicz U."/>
            <person name="Pilsyk S."/>
            <person name="Malc E."/>
            <person name="Mieczkowski P."/>
            <person name="Kruszewska J.S."/>
            <person name="Biernat P."/>
            <person name="Pawlowska J."/>
        </authorList>
    </citation>
    <scope>NUCLEOTIDE SEQUENCE</scope>
    <source>
        <strain evidence="8">WA0000017839</strain>
    </source>
</reference>
<dbReference type="AlphaFoldDB" id="A0A8H7V938"/>
<dbReference type="PANTHER" id="PTHR45738:SF5">
    <property type="entry name" value="POLYPHOSPHOINOSITIDE PHOSPHATASE"/>
    <property type="match status" value="1"/>
</dbReference>
<gene>
    <name evidence="8" type="ORF">INT47_010907</name>
</gene>
<evidence type="ECO:0000256" key="4">
    <source>
        <dbReference type="ARBA" id="ARBA00023136"/>
    </source>
</evidence>
<dbReference type="Proteomes" id="UP000603453">
    <property type="component" value="Unassembled WGS sequence"/>
</dbReference>
<dbReference type="Pfam" id="PF02383">
    <property type="entry name" value="Syja_N"/>
    <property type="match status" value="1"/>
</dbReference>
<evidence type="ECO:0000256" key="1">
    <source>
        <dbReference type="ARBA" id="ARBA00004308"/>
    </source>
</evidence>
<organism evidence="8 9">
    <name type="scientific">Mucor saturninus</name>
    <dbReference type="NCBI Taxonomy" id="64648"/>
    <lineage>
        <taxon>Eukaryota</taxon>
        <taxon>Fungi</taxon>
        <taxon>Fungi incertae sedis</taxon>
        <taxon>Mucoromycota</taxon>
        <taxon>Mucoromycotina</taxon>
        <taxon>Mucoromycetes</taxon>
        <taxon>Mucorales</taxon>
        <taxon>Mucorineae</taxon>
        <taxon>Mucoraceae</taxon>
        <taxon>Mucor</taxon>
    </lineage>
</organism>
<dbReference type="GO" id="GO:0046856">
    <property type="term" value="P:phosphatidylinositol dephosphorylation"/>
    <property type="evidence" value="ECO:0007669"/>
    <property type="project" value="InterPro"/>
</dbReference>
<keyword evidence="4" id="KW-0472">Membrane</keyword>
<dbReference type="InterPro" id="IPR036815">
    <property type="entry name" value="14-3-3_dom_sf"/>
</dbReference>
<accession>A0A8H7V938</accession>
<dbReference type="InterPro" id="IPR002013">
    <property type="entry name" value="SAC_dom"/>
</dbReference>
<evidence type="ECO:0000313" key="8">
    <source>
        <dbReference type="EMBL" id="KAG2207923.1"/>
    </source>
</evidence>
<dbReference type="EMBL" id="JAEPRD010000022">
    <property type="protein sequence ID" value="KAG2207923.1"/>
    <property type="molecule type" value="Genomic_DNA"/>
</dbReference>
<feature type="region of interest" description="Disordered" evidence="6">
    <location>
        <begin position="980"/>
        <end position="1001"/>
    </location>
</feature>
<comment type="similarity">
    <text evidence="2 5">Belongs to the 14-3-3 family.</text>
</comment>
<dbReference type="Pfam" id="PF00244">
    <property type="entry name" value="14-3-3"/>
    <property type="match status" value="1"/>
</dbReference>
<dbReference type="PANTHER" id="PTHR45738">
    <property type="entry name" value="POLYPHOSPHOINOSITIDE PHOSPHATASE"/>
    <property type="match status" value="1"/>
</dbReference>
<dbReference type="PROSITE" id="PS00796">
    <property type="entry name" value="1433_1"/>
    <property type="match status" value="1"/>
</dbReference>
<evidence type="ECO:0000256" key="3">
    <source>
        <dbReference type="ARBA" id="ARBA00022801"/>
    </source>
</evidence>
<evidence type="ECO:0000259" key="7">
    <source>
        <dbReference type="PROSITE" id="PS50275"/>
    </source>
</evidence>
<keyword evidence="3" id="KW-0378">Hydrolase</keyword>
<dbReference type="OrthoDB" id="405996at2759"/>
<dbReference type="FunFam" id="1.20.190.20:FF:000002">
    <property type="entry name" value="14-3-3 protein epsilon"/>
    <property type="match status" value="1"/>
</dbReference>
<feature type="region of interest" description="Disordered" evidence="6">
    <location>
        <begin position="236"/>
        <end position="280"/>
    </location>
</feature>
<feature type="compositionally biased region" description="Low complexity" evidence="6">
    <location>
        <begin position="1141"/>
        <end position="1159"/>
    </location>
</feature>
<evidence type="ECO:0000256" key="6">
    <source>
        <dbReference type="SAM" id="MobiDB-lite"/>
    </source>
</evidence>
<dbReference type="PROSITE" id="PS50275">
    <property type="entry name" value="SAC"/>
    <property type="match status" value="1"/>
</dbReference>
<feature type="compositionally biased region" description="Basic and acidic residues" evidence="6">
    <location>
        <begin position="239"/>
        <end position="255"/>
    </location>
</feature>
<dbReference type="GO" id="GO:0043813">
    <property type="term" value="F:phosphatidylinositol-3,5-bisphosphate 5-phosphatase activity"/>
    <property type="evidence" value="ECO:0007669"/>
    <property type="project" value="InterPro"/>
</dbReference>
<name>A0A8H7V938_9FUNG</name>
<dbReference type="InterPro" id="IPR043573">
    <property type="entry name" value="Fig4-like"/>
</dbReference>
<dbReference type="InterPro" id="IPR000308">
    <property type="entry name" value="14-3-3"/>
</dbReference>
<proteinExistence type="inferred from homology"/>
<feature type="region of interest" description="Disordered" evidence="6">
    <location>
        <begin position="1137"/>
        <end position="1159"/>
    </location>
</feature>
<evidence type="ECO:0000256" key="2">
    <source>
        <dbReference type="ARBA" id="ARBA00006141"/>
    </source>
</evidence>
<feature type="domain" description="SAC" evidence="7">
    <location>
        <begin position="433"/>
        <end position="801"/>
    </location>
</feature>
<dbReference type="SMART" id="SM00101">
    <property type="entry name" value="14_3_3"/>
    <property type="match status" value="1"/>
</dbReference>
<dbReference type="PROSITE" id="PS00797">
    <property type="entry name" value="1433_2"/>
    <property type="match status" value="1"/>
</dbReference>
<protein>
    <recommendedName>
        <fullName evidence="7">SAC domain-containing protein</fullName>
    </recommendedName>
</protein>
<comment type="caution">
    <text evidence="8">The sequence shown here is derived from an EMBL/GenBank/DDBJ whole genome shotgun (WGS) entry which is preliminary data.</text>
</comment>